<keyword evidence="3" id="KW-0547">Nucleotide-binding</keyword>
<sequence>MQLLAGSLDIKGKPFEQNMWDTLVEYTKDHEGILSYQNPSLGITDLDEIPSFIIRSNSFGIILFQVVDETVTDLSEEDDEFWKTTNGFIYSPDILLNNYYQQIISRVSSEPKLYNRKEGTLKFDIRKYIVLISNKSHEINNLQKGSNNLSSELIFHDNYTQSLNEIFTIGGYSLEEEKLDIIDSLIDGTIVYKKTRKDKILLEPLTKNDFIKISLDHTWKLDSTQRAVAMQIPSGPQRIRGLAGTGKTIILCMKAANAHKTLEDFKILFAFNNLSMYSQIQKHIQDYYVWETKKTYNPDKLQIRHAWGGKNIRGIYSDVCEDIGITPKTFFDVKHLPDPNNAIFEDLLKFHKDKIKPKYDLVLIDEAQDFSPAFFEVIFLLTKKEKRIVWAYDEFQTLKELRIREPEELFGIDSDGKPNLPSSTLEGEYSGGIQKDFILPNSYRNPRVNLLIAHGVGLGLYSQKSKIPMPDKKTWEARGYKIISPDKPKFDKNDNLIIERPENNSRNILEKLLRTHYHNEKELIQIKSFHNKKDEHDYVIKEIEHLIKIEQVEPDEIIVITLDTKDSDQDLKYIRSHLNTLGIKCITPGFIEDNSQFKELGRVTLTTAFRAKGNESNIVFVISANKTINDFTFRYRNAFFVSVTRSRGWCYITSNLYDSRINEELSGILNNYPQFKFTFPDAVEYTNSIKIMMTSDKQLDTYQKDIDSKLNDDAYRAILLETIKNNPNFAEEIKKILDE</sequence>
<evidence type="ECO:0000259" key="2">
    <source>
        <dbReference type="Pfam" id="PF13538"/>
    </source>
</evidence>
<feature type="domain" description="UvrD-like helicase C-terminal" evidence="2">
    <location>
        <begin position="604"/>
        <end position="652"/>
    </location>
</feature>
<dbReference type="GO" id="GO:0000725">
    <property type="term" value="P:recombinational repair"/>
    <property type="evidence" value="ECO:0007669"/>
    <property type="project" value="TreeGrafter"/>
</dbReference>
<dbReference type="InterPro" id="IPR000212">
    <property type="entry name" value="DNA_helicase_UvrD/REP"/>
</dbReference>
<dbReference type="EMBL" id="CP059732">
    <property type="protein sequence ID" value="QMW05488.1"/>
    <property type="molecule type" value="Genomic_DNA"/>
</dbReference>
<protein>
    <recommendedName>
        <fullName evidence="1">DNA 3'-5' helicase II</fullName>
    </recommendedName>
</protein>
<evidence type="ECO:0000313" key="3">
    <source>
        <dbReference type="EMBL" id="QMW05488.1"/>
    </source>
</evidence>
<dbReference type="KEGG" id="sfol:H3H32_11655"/>
<dbReference type="InterPro" id="IPR027417">
    <property type="entry name" value="P-loop_NTPase"/>
</dbReference>
<proteinExistence type="predicted"/>
<evidence type="ECO:0000256" key="1">
    <source>
        <dbReference type="ARBA" id="ARBA00034923"/>
    </source>
</evidence>
<accession>A0A7G5H2Z6</accession>
<keyword evidence="4" id="KW-1185">Reference proteome</keyword>
<evidence type="ECO:0000313" key="4">
    <source>
        <dbReference type="Proteomes" id="UP000515369"/>
    </source>
</evidence>
<organism evidence="3 4">
    <name type="scientific">Spirosoma foliorum</name>
    <dbReference type="NCBI Taxonomy" id="2710596"/>
    <lineage>
        <taxon>Bacteria</taxon>
        <taxon>Pseudomonadati</taxon>
        <taxon>Bacteroidota</taxon>
        <taxon>Cytophagia</taxon>
        <taxon>Cytophagales</taxon>
        <taxon>Cytophagaceae</taxon>
        <taxon>Spirosoma</taxon>
    </lineage>
</organism>
<keyword evidence="3" id="KW-0067">ATP-binding</keyword>
<dbReference type="GO" id="GO:0043138">
    <property type="term" value="F:3'-5' DNA helicase activity"/>
    <property type="evidence" value="ECO:0007669"/>
    <property type="project" value="TreeGrafter"/>
</dbReference>
<dbReference type="RefSeq" id="WP_182462870.1">
    <property type="nucleotide sequence ID" value="NZ_CP059732.1"/>
</dbReference>
<reference evidence="3 4" key="1">
    <citation type="submission" date="2020-07" db="EMBL/GenBank/DDBJ databases">
        <title>Spirosoma foliorum sp. nov., isolated from the leaves on the Nejang mountain Korea, Republic of.</title>
        <authorList>
            <person name="Ho H."/>
            <person name="Lee Y.-J."/>
            <person name="Nurcahyanto D.-A."/>
            <person name="Kim S.-G."/>
        </authorList>
    </citation>
    <scope>NUCLEOTIDE SEQUENCE [LARGE SCALE GENOMIC DNA]</scope>
    <source>
        <strain evidence="3 4">PL0136</strain>
    </source>
</reference>
<dbReference type="PANTHER" id="PTHR11070:SF2">
    <property type="entry name" value="ATP-DEPENDENT DNA HELICASE SRS2"/>
    <property type="match status" value="1"/>
</dbReference>
<dbReference type="SUPFAM" id="SSF52540">
    <property type="entry name" value="P-loop containing nucleoside triphosphate hydrolases"/>
    <property type="match status" value="1"/>
</dbReference>
<dbReference type="Gene3D" id="3.40.50.300">
    <property type="entry name" value="P-loop containing nucleotide triphosphate hydrolases"/>
    <property type="match status" value="2"/>
</dbReference>
<dbReference type="InterPro" id="IPR027785">
    <property type="entry name" value="UvrD-like_helicase_C"/>
</dbReference>
<dbReference type="AlphaFoldDB" id="A0A7G5H2Z6"/>
<dbReference type="Proteomes" id="UP000515369">
    <property type="component" value="Chromosome"/>
</dbReference>
<name>A0A7G5H2Z6_9BACT</name>
<dbReference type="Pfam" id="PF13538">
    <property type="entry name" value="UvrD_C_2"/>
    <property type="match status" value="1"/>
</dbReference>
<dbReference type="PANTHER" id="PTHR11070">
    <property type="entry name" value="UVRD / RECB / PCRA DNA HELICASE FAMILY MEMBER"/>
    <property type="match status" value="1"/>
</dbReference>
<dbReference type="GO" id="GO:0005524">
    <property type="term" value="F:ATP binding"/>
    <property type="evidence" value="ECO:0007669"/>
    <property type="project" value="UniProtKB-KW"/>
</dbReference>
<gene>
    <name evidence="3" type="ORF">H3H32_11655</name>
</gene>
<dbReference type="GO" id="GO:0003677">
    <property type="term" value="F:DNA binding"/>
    <property type="evidence" value="ECO:0007669"/>
    <property type="project" value="InterPro"/>
</dbReference>